<keyword evidence="3 10" id="KW-0813">Transport</keyword>
<dbReference type="NCBIfam" id="TIGR01709">
    <property type="entry name" value="typeII_sec_gspL"/>
    <property type="match status" value="1"/>
</dbReference>
<comment type="function">
    <text evidence="10">Inner membrane component of the type II secretion system required for the energy-dependent secretion of extracellular factors such as proteases and toxins from the periplasm.</text>
</comment>
<evidence type="ECO:0000313" key="15">
    <source>
        <dbReference type="Proteomes" id="UP000614272"/>
    </source>
</evidence>
<evidence type="ECO:0000256" key="3">
    <source>
        <dbReference type="ARBA" id="ARBA00022448"/>
    </source>
</evidence>
<feature type="domain" description="GspL periplasmic" evidence="13">
    <location>
        <begin position="245"/>
        <end position="398"/>
    </location>
</feature>
<keyword evidence="4" id="KW-1003">Cell membrane</keyword>
<dbReference type="Pfam" id="PF05134">
    <property type="entry name" value="T2SSL"/>
    <property type="match status" value="1"/>
</dbReference>
<comment type="similarity">
    <text evidence="2 10">Belongs to the GSP L family.</text>
</comment>
<dbReference type="Pfam" id="PF12693">
    <property type="entry name" value="GspL_C"/>
    <property type="match status" value="1"/>
</dbReference>
<dbReference type="EMBL" id="BMGJ01000019">
    <property type="protein sequence ID" value="GGD76980.1"/>
    <property type="molecule type" value="Genomic_DNA"/>
</dbReference>
<keyword evidence="5" id="KW-0997">Cell inner membrane</keyword>
<comment type="caution">
    <text evidence="14">The sequence shown here is derived from an EMBL/GenBank/DDBJ whole genome shotgun (WGS) entry which is preliminary data.</text>
</comment>
<keyword evidence="15" id="KW-1185">Reference proteome</keyword>
<dbReference type="CDD" id="cd24017">
    <property type="entry name" value="ASKHA_T2SSL_N"/>
    <property type="match status" value="1"/>
</dbReference>
<dbReference type="InterPro" id="IPR024230">
    <property type="entry name" value="GspL_cyto_dom"/>
</dbReference>
<evidence type="ECO:0000256" key="4">
    <source>
        <dbReference type="ARBA" id="ARBA00022475"/>
    </source>
</evidence>
<keyword evidence="8" id="KW-1133">Transmembrane helix</keyword>
<dbReference type="InterPro" id="IPR043129">
    <property type="entry name" value="ATPase_NBD"/>
</dbReference>
<reference evidence="15" key="1">
    <citation type="journal article" date="2019" name="Int. J. Syst. Evol. Microbiol.">
        <title>The Global Catalogue of Microorganisms (GCM) 10K type strain sequencing project: providing services to taxonomists for standard genome sequencing and annotation.</title>
        <authorList>
            <consortium name="The Broad Institute Genomics Platform"/>
            <consortium name="The Broad Institute Genome Sequencing Center for Infectious Disease"/>
            <person name="Wu L."/>
            <person name="Ma J."/>
        </authorList>
    </citation>
    <scope>NUCLEOTIDE SEQUENCE [LARGE SCALE GENOMIC DNA]</scope>
    <source>
        <strain evidence="15">CGMCC 1.12923</strain>
    </source>
</reference>
<keyword evidence="6" id="KW-0812">Transmembrane</keyword>
<dbReference type="RefSeq" id="WP_099036167.1">
    <property type="nucleotide sequence ID" value="NZ_BMGJ01000019.1"/>
</dbReference>
<accession>A0ABQ1RTM1</accession>
<keyword evidence="9" id="KW-0472">Membrane</keyword>
<evidence type="ECO:0000256" key="10">
    <source>
        <dbReference type="PIRNR" id="PIRNR015761"/>
    </source>
</evidence>
<feature type="coiled-coil region" evidence="11">
    <location>
        <begin position="264"/>
        <end position="316"/>
    </location>
</feature>
<evidence type="ECO:0000256" key="8">
    <source>
        <dbReference type="ARBA" id="ARBA00022989"/>
    </source>
</evidence>
<dbReference type="Gene3D" id="3.30.1360.100">
    <property type="entry name" value="General secretion pathway protein M, EpsM"/>
    <property type="match status" value="1"/>
</dbReference>
<evidence type="ECO:0000256" key="11">
    <source>
        <dbReference type="SAM" id="Coils"/>
    </source>
</evidence>
<proteinExistence type="inferred from homology"/>
<evidence type="ECO:0000256" key="2">
    <source>
        <dbReference type="ARBA" id="ARBA00005318"/>
    </source>
</evidence>
<gene>
    <name evidence="14" type="primary">gspL</name>
    <name evidence="14" type="ORF">GCM10011357_35010</name>
</gene>
<evidence type="ECO:0000256" key="6">
    <source>
        <dbReference type="ARBA" id="ARBA00022692"/>
    </source>
</evidence>
<dbReference type="Proteomes" id="UP000614272">
    <property type="component" value="Unassembled WGS sequence"/>
</dbReference>
<feature type="domain" description="GspL cytoplasmic actin-ATPase-like" evidence="12">
    <location>
        <begin position="5"/>
        <end position="239"/>
    </location>
</feature>
<evidence type="ECO:0000313" key="14">
    <source>
        <dbReference type="EMBL" id="GGD76980.1"/>
    </source>
</evidence>
<keyword evidence="11" id="KW-0175">Coiled coil</keyword>
<keyword evidence="7 10" id="KW-0653">Protein transport</keyword>
<organism evidence="14 15">
    <name type="scientific">Lacimicrobium alkaliphilum</name>
    <dbReference type="NCBI Taxonomy" id="1526571"/>
    <lineage>
        <taxon>Bacteria</taxon>
        <taxon>Pseudomonadati</taxon>
        <taxon>Pseudomonadota</taxon>
        <taxon>Gammaproteobacteria</taxon>
        <taxon>Alteromonadales</taxon>
        <taxon>Alteromonadaceae</taxon>
        <taxon>Lacimicrobium</taxon>
    </lineage>
</organism>
<evidence type="ECO:0000256" key="9">
    <source>
        <dbReference type="ARBA" id="ARBA00023136"/>
    </source>
</evidence>
<comment type="subcellular location">
    <subcellularLocation>
        <location evidence="1">Cell inner membrane</location>
        <topology evidence="1">Single-pass membrane protein</topology>
    </subcellularLocation>
</comment>
<evidence type="ECO:0000259" key="13">
    <source>
        <dbReference type="Pfam" id="PF12693"/>
    </source>
</evidence>
<dbReference type="Gene3D" id="3.30.420.380">
    <property type="match status" value="1"/>
</dbReference>
<dbReference type="InterPro" id="IPR007812">
    <property type="entry name" value="T2SS_protein-GspL"/>
</dbReference>
<sequence>MSEQLIIRLGSTRLDPIQWLVYSTSEDDIIASGELADASHLQSLRERAAGRPITALAPTSDILLQWVTLPPRGGQKAIAAIPFMLEDELSTDIDRQLFATGPRQGNQQAVAVVAKQKVQDWLGSLEQAGLYCDKLLPDILALPESDNQWSLLQIGEHLLLRQDQWKGIQGESEWLLSAISHYAKQQTDAITIANYSDLELPSLPNIDISTQQLDLPMKVLATGALGCSFNLLQGEFRPRKQTQGNWQKWRLAAVLAAIALTTSLIDTGIQAQRLASEREQLEQQIRAEFKRAMPEVTRIVNEKSQMKQKLRELQQGGSGASMLAMLSQLSDAFAQSRLRPQTLRFDSARAELRMQAEAESFEALEQFRRLAETQGFSVQQGAINNTDDQVISSLSIRS</sequence>
<dbReference type="Gene3D" id="3.30.420.370">
    <property type="match status" value="1"/>
</dbReference>
<dbReference type="SUPFAM" id="SSF53067">
    <property type="entry name" value="Actin-like ATPase domain"/>
    <property type="match status" value="2"/>
</dbReference>
<evidence type="ECO:0000259" key="12">
    <source>
        <dbReference type="Pfam" id="PF05134"/>
    </source>
</evidence>
<evidence type="ECO:0000256" key="7">
    <source>
        <dbReference type="ARBA" id="ARBA00022927"/>
    </source>
</evidence>
<evidence type="ECO:0000256" key="5">
    <source>
        <dbReference type="ARBA" id="ARBA00022519"/>
    </source>
</evidence>
<evidence type="ECO:0000256" key="1">
    <source>
        <dbReference type="ARBA" id="ARBA00004377"/>
    </source>
</evidence>
<dbReference type="PIRSF" id="PIRSF015761">
    <property type="entry name" value="Protein_L"/>
    <property type="match status" value="1"/>
</dbReference>
<dbReference type="InterPro" id="IPR025691">
    <property type="entry name" value="GspL_pp_dom"/>
</dbReference>
<name>A0ABQ1RTM1_9ALTE</name>
<protein>
    <recommendedName>
        <fullName evidence="10">Type II secretion system protein L</fullName>
        <shortName evidence="10">T2SS protein L</shortName>
    </recommendedName>
</protein>